<keyword evidence="3" id="KW-1185">Reference proteome</keyword>
<dbReference type="eggNOG" id="ENOG503365N">
    <property type="taxonomic scope" value="Bacteria"/>
</dbReference>
<feature type="transmembrane region" description="Helical" evidence="1">
    <location>
        <begin position="110"/>
        <end position="129"/>
    </location>
</feature>
<dbReference type="RefSeq" id="WP_014129917.1">
    <property type="nucleotide sequence ID" value="NC_016078.1"/>
</dbReference>
<keyword evidence="1" id="KW-1133">Transmembrane helix</keyword>
<dbReference type="EMBL" id="CP003075">
    <property type="protein sequence ID" value="AEQ50768.1"/>
    <property type="molecule type" value="Genomic_DNA"/>
</dbReference>
<reference evidence="2 3" key="1">
    <citation type="journal article" date="2012" name="J. Bacteriol.">
        <title>Complete genome sequence of Pelagibacterium halotolerans B2T.</title>
        <authorList>
            <person name="Huo Y.Y."/>
            <person name="Cheng H."/>
            <person name="Han X.F."/>
            <person name="Jiang X.W."/>
            <person name="Sun C."/>
            <person name="Zhang X.Q."/>
            <person name="Zhu X.F."/>
            <person name="Liu Y.F."/>
            <person name="Li P.F."/>
            <person name="Ni P.X."/>
            <person name="Wu M."/>
        </authorList>
    </citation>
    <scope>NUCLEOTIDE SEQUENCE [LARGE SCALE GENOMIC DNA]</scope>
    <source>
        <strain evidence="3">DSM 22347 / JCM 15775 / CGMCC 1.7692 / B2</strain>
    </source>
</reference>
<keyword evidence="1" id="KW-0812">Transmembrane</keyword>
<dbReference type="STRING" id="1082931.KKY_729"/>
<name>G4RDE2_PELHB</name>
<evidence type="ECO:0000313" key="2">
    <source>
        <dbReference type="EMBL" id="AEQ50768.1"/>
    </source>
</evidence>
<dbReference type="HOGENOM" id="CLU_129239_0_0_5"/>
<evidence type="ECO:0000256" key="1">
    <source>
        <dbReference type="SAM" id="Phobius"/>
    </source>
</evidence>
<dbReference type="KEGG" id="phl:KKY_729"/>
<gene>
    <name evidence="2" type="ordered locus">KKY_729</name>
</gene>
<organism evidence="2 3">
    <name type="scientific">Pelagibacterium halotolerans (strain DSM 22347 / JCM 15775 / CGMCC 1.7692 / B2)</name>
    <dbReference type="NCBI Taxonomy" id="1082931"/>
    <lineage>
        <taxon>Bacteria</taxon>
        <taxon>Pseudomonadati</taxon>
        <taxon>Pseudomonadota</taxon>
        <taxon>Alphaproteobacteria</taxon>
        <taxon>Hyphomicrobiales</taxon>
        <taxon>Devosiaceae</taxon>
        <taxon>Pelagibacterium</taxon>
    </lineage>
</organism>
<accession>G4RDE2</accession>
<feature type="transmembrane region" description="Helical" evidence="1">
    <location>
        <begin position="141"/>
        <end position="158"/>
    </location>
</feature>
<dbReference type="AlphaFoldDB" id="G4RDE2"/>
<protein>
    <submittedName>
        <fullName evidence="2">Uncharacterized protein</fullName>
    </submittedName>
</protein>
<dbReference type="Proteomes" id="UP000008850">
    <property type="component" value="Chromosome"/>
</dbReference>
<sequence length="176" mass="19126">MSIAGMLLPMALDMGLPLVSKILEGKIGAGNAALVEGVVRSVADKAGVTPESLPEVIAASPDTIATALGAAEVMAPELIALYAQGLEHQTAIMKMEQAEPWWAWAWRPGMMYVFAFLWLWNLVILHVFNAWLKIALPPSDLWLLFQLNALYMTLYMGGHTLKDAMTKFAAGRSGAR</sequence>
<proteinExistence type="predicted"/>
<keyword evidence="1" id="KW-0472">Membrane</keyword>
<evidence type="ECO:0000313" key="3">
    <source>
        <dbReference type="Proteomes" id="UP000008850"/>
    </source>
</evidence>